<dbReference type="Proteomes" id="UP000290567">
    <property type="component" value="Unassembled WGS sequence"/>
</dbReference>
<evidence type="ECO:0000313" key="1">
    <source>
        <dbReference type="EMBL" id="GCF95002.1"/>
    </source>
</evidence>
<accession>A0A4P5PH69</accession>
<comment type="caution">
    <text evidence="1">The sequence shown here is derived from an EMBL/GenBank/DDBJ whole genome shotgun (WGS) entry which is preliminary data.</text>
</comment>
<name>A0A4P5PH69_9ENTE</name>
<proteinExistence type="predicted"/>
<sequence>MEFDLAAIQAAGYETQTPVIVTNPTDFQVDPLMDSNAVMEDQAIMRVTQF</sequence>
<dbReference type="AlphaFoldDB" id="A0A4P5PH69"/>
<protein>
    <submittedName>
        <fullName evidence="1">Uncharacterized protein</fullName>
    </submittedName>
</protein>
<dbReference type="EMBL" id="BJCC01000025">
    <property type="protein sequence ID" value="GCF95002.1"/>
    <property type="molecule type" value="Genomic_DNA"/>
</dbReference>
<gene>
    <name evidence="1" type="ORF">NRIC_28930</name>
</gene>
<keyword evidence="2" id="KW-1185">Reference proteome</keyword>
<organism evidence="1 2">
    <name type="scientific">Enterococcus florum</name>
    <dbReference type="NCBI Taxonomy" id="2480627"/>
    <lineage>
        <taxon>Bacteria</taxon>
        <taxon>Bacillati</taxon>
        <taxon>Bacillota</taxon>
        <taxon>Bacilli</taxon>
        <taxon>Lactobacillales</taxon>
        <taxon>Enterococcaceae</taxon>
        <taxon>Enterococcus</taxon>
    </lineage>
</organism>
<dbReference type="SUPFAM" id="SSF51261">
    <property type="entry name" value="Duplicated hybrid motif"/>
    <property type="match status" value="1"/>
</dbReference>
<evidence type="ECO:0000313" key="2">
    <source>
        <dbReference type="Proteomes" id="UP000290567"/>
    </source>
</evidence>
<reference evidence="2" key="1">
    <citation type="submission" date="2019-02" db="EMBL/GenBank/DDBJ databases">
        <title>Draft genome sequence of Enterococcus sp. Gos25-1.</title>
        <authorList>
            <person name="Tanaka N."/>
            <person name="Shiwa Y."/>
            <person name="Fujita N."/>
        </authorList>
    </citation>
    <scope>NUCLEOTIDE SEQUENCE [LARGE SCALE GENOMIC DNA]</scope>
    <source>
        <strain evidence="2">Gos25-1</strain>
    </source>
</reference>
<dbReference type="InterPro" id="IPR011055">
    <property type="entry name" value="Dup_hybrid_motif"/>
</dbReference>
<dbReference type="Gene3D" id="2.70.70.10">
    <property type="entry name" value="Glucose Permease (Domain IIA)"/>
    <property type="match status" value="1"/>
</dbReference>
<dbReference type="RefSeq" id="WP_373862087.1">
    <property type="nucleotide sequence ID" value="NZ_BJCC01000025.1"/>
</dbReference>